<gene>
    <name evidence="1" type="ORF">BAMTRB_007</name>
    <name evidence="2" type="ORF">BAMTRB_036</name>
</gene>
<dbReference type="InterPro" id="IPR020335">
    <property type="entry name" value="Phage_T7_Gp13"/>
</dbReference>
<protein>
    <submittedName>
        <fullName evidence="1">Internal virion protein A</fullName>
    </submittedName>
</protein>
<organism evidence="1 3">
    <name type="scientific">Escherichia phage vB_Eco_Bam</name>
    <dbReference type="NCBI Taxonomy" id="2898833"/>
    <lineage>
        <taxon>Viruses</taxon>
        <taxon>Duplodnaviria</taxon>
        <taxon>Heunggongvirae</taxon>
        <taxon>Uroviricota</taxon>
        <taxon>Caudoviricetes</taxon>
        <taxon>Autographivirales</taxon>
        <taxon>Autotranscriptaviridae</taxon>
        <taxon>Studiervirinae</taxon>
        <taxon>Bamvirus</taxon>
        <taxon>Bamvirus bam</taxon>
    </lineage>
</organism>
<keyword evidence="3" id="KW-1185">Reference proteome</keyword>
<accession>A0A9P0Y764</accession>
<dbReference type="Pfam" id="PF11090">
    <property type="entry name" value="Phage_T7_Gp13"/>
    <property type="match status" value="1"/>
</dbReference>
<evidence type="ECO:0000313" key="2">
    <source>
        <dbReference type="EMBL" id="CAI9888959.1"/>
    </source>
</evidence>
<dbReference type="Proteomes" id="UP001154314">
    <property type="component" value="Chromosome"/>
</dbReference>
<dbReference type="EMBL" id="OW991346">
    <property type="protein sequence ID" value="CAH6421941.1"/>
    <property type="molecule type" value="Genomic_DNA"/>
</dbReference>
<proteinExistence type="predicted"/>
<evidence type="ECO:0000313" key="1">
    <source>
        <dbReference type="EMBL" id="CAH6421941.1"/>
    </source>
</evidence>
<name>A0A9P0Y764_9CAUD</name>
<dbReference type="EMBL" id="OW991346">
    <property type="protein sequence ID" value="CAI9888959.1"/>
    <property type="molecule type" value="Genomic_DNA"/>
</dbReference>
<evidence type="ECO:0000313" key="3">
    <source>
        <dbReference type="Proteomes" id="UP001154314"/>
    </source>
</evidence>
<sequence>MANEMKPMFTKVKATLEHADRLSQNLSIEDCNELVASGSLREDYELRDVRNLLRTCVQFGGDVYTILDQYQVPIMIGGVAEDMGYFGAGTVWMLTSKTASMRPATQRAELLLMLSDHLNLCLQKYVKLHNVMWKKNTGHYRFLYNLGAKFREIPDKPDFLYFSFE</sequence>
<reference evidence="1" key="1">
    <citation type="submission" date="2023-04" db="EMBL/GenBank/DDBJ databases">
        <authorList>
            <person name="Kelly A."/>
        </authorList>
    </citation>
    <scope>NUCLEOTIDE SEQUENCE</scope>
</reference>